<evidence type="ECO:0000313" key="2">
    <source>
        <dbReference type="Ensembl" id="ENSLACP00000008251.1"/>
    </source>
</evidence>
<dbReference type="Pfam" id="PF05699">
    <property type="entry name" value="Dimer_Tnp_hAT"/>
    <property type="match status" value="1"/>
</dbReference>
<dbReference type="InParanoid" id="H3AF30"/>
<organism evidence="2 3">
    <name type="scientific">Latimeria chalumnae</name>
    <name type="common">Coelacanth</name>
    <dbReference type="NCBI Taxonomy" id="7897"/>
    <lineage>
        <taxon>Eukaryota</taxon>
        <taxon>Metazoa</taxon>
        <taxon>Chordata</taxon>
        <taxon>Craniata</taxon>
        <taxon>Vertebrata</taxon>
        <taxon>Euteleostomi</taxon>
        <taxon>Coelacanthiformes</taxon>
        <taxon>Coelacanthidae</taxon>
        <taxon>Latimeria</taxon>
    </lineage>
</organism>
<protein>
    <recommendedName>
        <fullName evidence="1">HAT C-terminal dimerisation domain-containing protein</fullName>
    </recommendedName>
</protein>
<dbReference type="AlphaFoldDB" id="H3AF30"/>
<dbReference type="EMBL" id="AFYH01077947">
    <property type="status" value="NOT_ANNOTATED_CDS"/>
    <property type="molecule type" value="Genomic_DNA"/>
</dbReference>
<dbReference type="Proteomes" id="UP000008672">
    <property type="component" value="Unassembled WGS sequence"/>
</dbReference>
<sequence length="594" mass="68051">AFSKEYTKEFDCITKSRKGVTFAYCRVCSSDISISHDNKKHISTPKHQRNLQAQKNTLKLSDWGKKTTEQEDSITNAELLFTGYLVEHNLPLSAADHFSKLVKCMFPNSQIAKKFSCGCTKATHILNGAVAPHATSSLEKNPRFGITTDSSTDQDDDKYLPLSGCIKTSLLDMPPITSGTAEAMFNACDSVLKENKLQWKNCATYLSDNYNSMAGNHNSLLSHIRDKQPGYWLPRYLCHPAAQKGAKQLSLKVDDLLIDIYYYFKKSTKRKEYMAFCDTEVRKVLKHVVTRWLSLGKLVTRILKQWDALKSYFLSNFDLEDDNTSGRDKEQRLVERFKDPLTKMYLMFIQAVIPIYDGFNTLLQSEEPLIHKLYPAVMDLYRHLLSNVIQPQVITEAGHLLDVDIEDVFNHLPVTNVYIGIMTHQEARKLEIIGTSGYNKFLKEVLSFYIKNALYLKKHMPALRDSLLASLIFISPECRQGAMWDDVEAIIHRFPEVVEQDEMENLHNELCDCQTMPMEDIPQQERIDDLWTQMAAMKSPTTNQARFPNLSKLVKFLLLLPNSTAYCKGLFSVIRKITTDFRSNLWKNVKEGQA</sequence>
<gene>
    <name evidence="2" type="primary">LOC102351322</name>
</gene>
<dbReference type="HOGENOM" id="CLU_013265_2_0_1"/>
<accession>H3AF30</accession>
<reference evidence="2" key="2">
    <citation type="submission" date="2025-08" db="UniProtKB">
        <authorList>
            <consortium name="Ensembl"/>
        </authorList>
    </citation>
    <scope>IDENTIFICATION</scope>
</reference>
<evidence type="ECO:0000259" key="1">
    <source>
        <dbReference type="Pfam" id="PF05699"/>
    </source>
</evidence>
<evidence type="ECO:0000313" key="3">
    <source>
        <dbReference type="Proteomes" id="UP000008672"/>
    </source>
</evidence>
<reference evidence="3" key="1">
    <citation type="submission" date="2011-08" db="EMBL/GenBank/DDBJ databases">
        <title>The draft genome of Latimeria chalumnae.</title>
        <authorList>
            <person name="Di Palma F."/>
            <person name="Alfoldi J."/>
            <person name="Johnson J."/>
            <person name="Berlin A."/>
            <person name="Gnerre S."/>
            <person name="Jaffe D."/>
            <person name="MacCallum I."/>
            <person name="Young S."/>
            <person name="Walker B.J."/>
            <person name="Lander E."/>
            <person name="Lindblad-Toh K."/>
        </authorList>
    </citation>
    <scope>NUCLEOTIDE SEQUENCE [LARGE SCALE GENOMIC DNA]</scope>
    <source>
        <strain evidence="3">Wild caught</strain>
    </source>
</reference>
<dbReference type="Ensembl" id="ENSLACT00000008317.1">
    <property type="protein sequence ID" value="ENSLACP00000008251.1"/>
    <property type="gene ID" value="ENSLACG00000007302.1"/>
</dbReference>
<feature type="domain" description="HAT C-terminal dimerisation" evidence="1">
    <location>
        <begin position="542"/>
        <end position="585"/>
    </location>
</feature>
<dbReference type="OMA" id="CTKATHI"/>
<keyword evidence="3" id="KW-1185">Reference proteome</keyword>
<dbReference type="GO" id="GO:0046983">
    <property type="term" value="F:protein dimerization activity"/>
    <property type="evidence" value="ECO:0007669"/>
    <property type="project" value="InterPro"/>
</dbReference>
<proteinExistence type="predicted"/>
<dbReference type="STRING" id="7897.ENSLACP00000008251"/>
<dbReference type="GeneTree" id="ENSGT00940000164322"/>
<dbReference type="PANTHER" id="PTHR37162">
    <property type="entry name" value="HAT FAMILY DIMERISATION DOMAINCONTAINING PROTEIN-RELATED"/>
    <property type="match status" value="1"/>
</dbReference>
<reference evidence="2" key="3">
    <citation type="submission" date="2025-09" db="UniProtKB">
        <authorList>
            <consortium name="Ensembl"/>
        </authorList>
    </citation>
    <scope>IDENTIFICATION</scope>
</reference>
<dbReference type="InterPro" id="IPR008906">
    <property type="entry name" value="HATC_C_dom"/>
</dbReference>
<dbReference type="InterPro" id="IPR012337">
    <property type="entry name" value="RNaseH-like_sf"/>
</dbReference>
<dbReference type="Bgee" id="ENSLACG00000007302">
    <property type="expression patterns" value="Expressed in post-anal tail muscle and 2 other cell types or tissues"/>
</dbReference>
<dbReference type="PANTHER" id="PTHR37162:SF1">
    <property type="entry name" value="BED-TYPE DOMAIN-CONTAINING PROTEIN"/>
    <property type="match status" value="1"/>
</dbReference>
<dbReference type="SUPFAM" id="SSF53098">
    <property type="entry name" value="Ribonuclease H-like"/>
    <property type="match status" value="1"/>
</dbReference>
<name>H3AF30_LATCH</name>
<dbReference type="eggNOG" id="ENOG502RX81">
    <property type="taxonomic scope" value="Eukaryota"/>
</dbReference>